<proteinExistence type="predicted"/>
<gene>
    <name evidence="2" type="ORF">ACTOB_002865</name>
</gene>
<evidence type="ECO:0000256" key="1">
    <source>
        <dbReference type="SAM" id="SignalP"/>
    </source>
</evidence>
<dbReference type="PROSITE" id="PS51257">
    <property type="entry name" value="PROKAR_LIPOPROTEIN"/>
    <property type="match status" value="1"/>
</dbReference>
<reference evidence="2 3" key="1">
    <citation type="submission" date="2023-06" db="EMBL/GenBank/DDBJ databases">
        <authorList>
            <person name="Yushchuk O."/>
            <person name="Binda E."/>
            <person name="Ruckert-Reed C."/>
            <person name="Fedorenko V."/>
            <person name="Kalinowski J."/>
            <person name="Marinelli F."/>
        </authorList>
    </citation>
    <scope>NUCLEOTIDE SEQUENCE [LARGE SCALE GENOMIC DNA]</scope>
    <source>
        <strain evidence="2 3">NRRL 3884</strain>
    </source>
</reference>
<feature type="signal peptide" evidence="1">
    <location>
        <begin position="1"/>
        <end position="24"/>
    </location>
</feature>
<organism evidence="2 3">
    <name type="scientific">Actinoplanes oblitus</name>
    <dbReference type="NCBI Taxonomy" id="3040509"/>
    <lineage>
        <taxon>Bacteria</taxon>
        <taxon>Bacillati</taxon>
        <taxon>Actinomycetota</taxon>
        <taxon>Actinomycetes</taxon>
        <taxon>Micromonosporales</taxon>
        <taxon>Micromonosporaceae</taxon>
        <taxon>Actinoplanes</taxon>
    </lineage>
</organism>
<evidence type="ECO:0000313" key="2">
    <source>
        <dbReference type="EMBL" id="WIM99221.1"/>
    </source>
</evidence>
<accession>A0ABY8WMX1</accession>
<dbReference type="EMBL" id="CP126980">
    <property type="protein sequence ID" value="WIM99221.1"/>
    <property type="molecule type" value="Genomic_DNA"/>
</dbReference>
<dbReference type="RefSeq" id="WP_284920660.1">
    <property type="nucleotide sequence ID" value="NZ_CP126980.1"/>
</dbReference>
<dbReference type="Proteomes" id="UP001240150">
    <property type="component" value="Chromosome"/>
</dbReference>
<keyword evidence="3" id="KW-1185">Reference proteome</keyword>
<protein>
    <recommendedName>
        <fullName evidence="4">Lipoprotein</fullName>
    </recommendedName>
</protein>
<dbReference type="Gene3D" id="2.50.20.20">
    <property type="match status" value="1"/>
</dbReference>
<evidence type="ECO:0008006" key="4">
    <source>
        <dbReference type="Google" id="ProtNLM"/>
    </source>
</evidence>
<keyword evidence="1" id="KW-0732">Signal</keyword>
<feature type="chain" id="PRO_5046408852" description="Lipoprotein" evidence="1">
    <location>
        <begin position="25"/>
        <end position="246"/>
    </location>
</feature>
<evidence type="ECO:0000313" key="3">
    <source>
        <dbReference type="Proteomes" id="UP001240150"/>
    </source>
</evidence>
<name>A0ABY8WMX1_9ACTN</name>
<sequence>MTDVMKAVRRAGLAALTITAALLAGCGNGDKTDTKAPAAAGNGVADAEPAAILDKARTALKAAKSFHVKGAMSENGEVTQIDLKVAGADVVGTVAFSGAKLEMLAVGGTRYVRPDEAFWTMIDSSGKTAKLMKQAVGDKWIKPAAGDASLGSFFFGASDIEEMLTPGGTVTKGEAKTVDGVPAIGLVDSADTKTVLYVATTGEPYPVKMERPAPEGLSFSEFNQTFADLKAPPAAEVVDQASLKKK</sequence>